<dbReference type="InterPro" id="IPR013653">
    <property type="entry name" value="GCN5-like_dom"/>
</dbReference>
<evidence type="ECO:0000313" key="3">
    <source>
        <dbReference type="Proteomes" id="UP000823486"/>
    </source>
</evidence>
<gene>
    <name evidence="2" type="ORF">JOC77_002795</name>
</gene>
<accession>A0ABS2QK74</accession>
<proteinExistence type="predicted"/>
<keyword evidence="3" id="KW-1185">Reference proteome</keyword>
<feature type="domain" description="GCN5-related N-acetyltransferase Rv2170-like" evidence="1">
    <location>
        <begin position="214"/>
        <end position="272"/>
    </location>
</feature>
<sequence>MEFKVYKNIYEFFEKTQSFYLSDELVHNLPYGTLKRLVNKELGNKDASPFMALIESGEEVILSLLQTPPHNLIISSKSTSDPEILRYAAELLIKEGITIPGVIGSKELAQSFADVWVELTGQSQQVEMNQRIYRLDQVLPTHKPEGRFAPAENSHAPLIMKWVKEFCEETGVLYEEDKLEKSVKDSIASKSTFLWLDSHGNPVSMAKEGRKIETGTVVTLVYTPHELRGKGYASACVGELSQELLKRNTFCCLYTDLGNRVSNGIYMKIGYEPVCDSIAIKFSGA</sequence>
<evidence type="ECO:0000313" key="2">
    <source>
        <dbReference type="EMBL" id="MBM7693355.1"/>
    </source>
</evidence>
<organism evidence="2 3">
    <name type="scientific">Peribacillus deserti</name>
    <dbReference type="NCBI Taxonomy" id="673318"/>
    <lineage>
        <taxon>Bacteria</taxon>
        <taxon>Bacillati</taxon>
        <taxon>Bacillota</taxon>
        <taxon>Bacilli</taxon>
        <taxon>Bacillales</taxon>
        <taxon>Bacillaceae</taxon>
        <taxon>Peribacillus</taxon>
    </lineage>
</organism>
<dbReference type="InterPro" id="IPR016181">
    <property type="entry name" value="Acyl_CoA_acyltransferase"/>
</dbReference>
<dbReference type="Pfam" id="PF08445">
    <property type="entry name" value="FR47"/>
    <property type="match status" value="1"/>
</dbReference>
<dbReference type="RefSeq" id="WP_204544056.1">
    <property type="nucleotide sequence ID" value="NZ_JAFBFI010000012.1"/>
</dbReference>
<name>A0ABS2QK74_9BACI</name>
<dbReference type="Proteomes" id="UP000823486">
    <property type="component" value="Unassembled WGS sequence"/>
</dbReference>
<protein>
    <submittedName>
        <fullName evidence="2">GNAT family acetyltransferase</fullName>
    </submittedName>
</protein>
<reference evidence="2 3" key="1">
    <citation type="submission" date="2021-01" db="EMBL/GenBank/DDBJ databases">
        <title>Genomic Encyclopedia of Type Strains, Phase IV (KMG-IV): sequencing the most valuable type-strain genomes for metagenomic binning, comparative biology and taxonomic classification.</title>
        <authorList>
            <person name="Goeker M."/>
        </authorList>
    </citation>
    <scope>NUCLEOTIDE SEQUENCE [LARGE SCALE GENOMIC DNA]</scope>
    <source>
        <strain evidence="2 3">DSM 105482</strain>
    </source>
</reference>
<comment type="caution">
    <text evidence="2">The sequence shown here is derived from an EMBL/GenBank/DDBJ whole genome shotgun (WGS) entry which is preliminary data.</text>
</comment>
<dbReference type="SUPFAM" id="SSF55729">
    <property type="entry name" value="Acyl-CoA N-acyltransferases (Nat)"/>
    <property type="match status" value="1"/>
</dbReference>
<dbReference type="Gene3D" id="3.40.630.30">
    <property type="match status" value="1"/>
</dbReference>
<dbReference type="EMBL" id="JAFBFI010000012">
    <property type="protein sequence ID" value="MBM7693355.1"/>
    <property type="molecule type" value="Genomic_DNA"/>
</dbReference>
<evidence type="ECO:0000259" key="1">
    <source>
        <dbReference type="Pfam" id="PF08445"/>
    </source>
</evidence>